<feature type="domain" description="Toprim" evidence="15">
    <location>
        <begin position="2"/>
        <end position="116"/>
    </location>
</feature>
<dbReference type="InterPro" id="IPR013497">
    <property type="entry name" value="Topo_IA_cen"/>
</dbReference>
<evidence type="ECO:0000256" key="13">
    <source>
        <dbReference type="ARBA" id="ARBA00032235"/>
    </source>
</evidence>
<dbReference type="InterPro" id="IPR013824">
    <property type="entry name" value="Topo_IA_cen_sub1"/>
</dbReference>
<evidence type="ECO:0000256" key="4">
    <source>
        <dbReference type="ARBA" id="ARBA00022723"/>
    </source>
</evidence>
<dbReference type="PROSITE" id="PS00396">
    <property type="entry name" value="TOPO_IA_1"/>
    <property type="match status" value="1"/>
</dbReference>
<dbReference type="AlphaFoldDB" id="A0A2J0JIM3"/>
<dbReference type="GO" id="GO:0006265">
    <property type="term" value="P:DNA topological change"/>
    <property type="evidence" value="ECO:0007669"/>
    <property type="project" value="InterPro"/>
</dbReference>
<keyword evidence="8" id="KW-0799">Topoisomerase</keyword>
<sequence>HMKLLIVESPSKAKTIEKYLEGVYTVRASIGHIRDLPKSNKDAIDIEGGFIPHYEISKGKEKVVHELQTLGEKATEILLATDPDREGEAIAWHIEELLKEDKKIKIKPKRVAFYEITKDAVLEALKSPRDVDINLRKAQEARRVLDRLVGYDLSGIIWKKVRYGLSAGRVQSPALRIIMEREREIRAFIPEQYWKLLGLFETEKKGKLTLTCSKEQKDLELVEKILKEGKEKDWQVKDIKETEQKRVPRAPFTTSTLQQTASSRLSYSPSRTMQIAQKLYEAGHITYMRTDSTNLSTIAQTQILSLVEKKYGKEYAQSRIYKTKSKNAQEAHEAIRPTHIENIGAGTDEQQRLYKLIWERTVSSQMTDARLLKTKISANINAEALLSRTRGSKASADFEFPDFTATGSRILFRGWLEVNKDSTGEDIELPETKKGEKLKLLNLIKEEKFTEPPNRYSEAGLIKELEARDIGRPSTYASIMKTLEDREYVRKENKTLFPTDVGEVVSDFLETHFANYISDTFTAEMEDELDEISRGERKYEKTLKDFYGPFLKEIKIKEKLEKATNLGDAPENIKCPKCKGKMIIKLSRGGKFYSCNKYPECDGALRLDGTELEGPKETGEMCPDCGLPAQAGEKKKKVYGGKLIIKERRDGTGTFISCSRYPKCKFIKKDEAEEAKKRTGIICPVCKKGDISERRGRFGVFYSCSNYPDCKYAIKAKPTGKICKKCDSLMMEGTKTIPERCSNKSCENHNPHKLSKLK</sequence>
<dbReference type="InterPro" id="IPR023405">
    <property type="entry name" value="Topo_IA_core_domain"/>
</dbReference>
<keyword evidence="10 17" id="KW-0413">Isomerase</keyword>
<evidence type="ECO:0000256" key="1">
    <source>
        <dbReference type="ARBA" id="ARBA00000213"/>
    </source>
</evidence>
<gene>
    <name evidence="17" type="ORF">COU48_00065</name>
</gene>
<dbReference type="InterPro" id="IPR006171">
    <property type="entry name" value="TOPRIM_dom"/>
</dbReference>
<dbReference type="GO" id="GO:0008270">
    <property type="term" value="F:zinc ion binding"/>
    <property type="evidence" value="ECO:0007669"/>
    <property type="project" value="UniProtKB-KW"/>
</dbReference>
<dbReference type="PRINTS" id="PR00417">
    <property type="entry name" value="PRTPISMRASEI"/>
</dbReference>
<comment type="caution">
    <text evidence="17">The sequence shown here is derived from an EMBL/GenBank/DDBJ whole genome shotgun (WGS) entry which is preliminary data.</text>
</comment>
<evidence type="ECO:0000256" key="10">
    <source>
        <dbReference type="ARBA" id="ARBA00023235"/>
    </source>
</evidence>
<dbReference type="NCBIfam" id="TIGR01051">
    <property type="entry name" value="topA_bact"/>
    <property type="match status" value="1"/>
</dbReference>
<dbReference type="Pfam" id="PF01751">
    <property type="entry name" value="Toprim"/>
    <property type="match status" value="1"/>
</dbReference>
<dbReference type="InterPro" id="IPR003601">
    <property type="entry name" value="Topo_IA_2"/>
</dbReference>
<keyword evidence="5" id="KW-0863">Zinc-finger</keyword>
<dbReference type="PROSITE" id="PS50880">
    <property type="entry name" value="TOPRIM"/>
    <property type="match status" value="1"/>
</dbReference>
<dbReference type="Pfam" id="PF01131">
    <property type="entry name" value="Topoisom_bac"/>
    <property type="match status" value="1"/>
</dbReference>
<evidence type="ECO:0000256" key="9">
    <source>
        <dbReference type="ARBA" id="ARBA00023125"/>
    </source>
</evidence>
<dbReference type="InterPro" id="IPR028612">
    <property type="entry name" value="Topoisom_1_IA"/>
</dbReference>
<dbReference type="InterPro" id="IPR034149">
    <property type="entry name" value="TOPRIM_TopoI"/>
</dbReference>
<keyword evidence="7" id="KW-0460">Magnesium</keyword>
<dbReference type="InterPro" id="IPR003602">
    <property type="entry name" value="Topo_IA_DNA-bd_dom"/>
</dbReference>
<dbReference type="Proteomes" id="UP000228613">
    <property type="component" value="Unassembled WGS sequence"/>
</dbReference>
<evidence type="ECO:0000313" key="18">
    <source>
        <dbReference type="Proteomes" id="UP000228613"/>
    </source>
</evidence>
<evidence type="ECO:0000256" key="6">
    <source>
        <dbReference type="ARBA" id="ARBA00022833"/>
    </source>
</evidence>
<dbReference type="CDD" id="cd03363">
    <property type="entry name" value="TOPRIM_TopoIA_TopoI"/>
    <property type="match status" value="1"/>
</dbReference>
<reference evidence="18" key="1">
    <citation type="submission" date="2017-09" db="EMBL/GenBank/DDBJ databases">
        <title>Depth-based differentiation of microbial function through sediment-hosted aquifers and enrichment of novel symbionts in the deep terrestrial subsurface.</title>
        <authorList>
            <person name="Probst A.J."/>
            <person name="Ladd B."/>
            <person name="Jarett J.K."/>
            <person name="Geller-Mcgrath D.E."/>
            <person name="Sieber C.M.K."/>
            <person name="Emerson J.B."/>
            <person name="Anantharaman K."/>
            <person name="Thomas B.C."/>
            <person name="Malmstrom R."/>
            <person name="Stieglmeier M."/>
            <person name="Klingl A."/>
            <person name="Woyke T."/>
            <person name="Ryan C.M."/>
            <person name="Banfield J.F."/>
        </authorList>
    </citation>
    <scope>NUCLEOTIDE SEQUENCE [LARGE SCALE GENOMIC DNA]</scope>
</reference>
<feature type="domain" description="Topo IA-type catalytic" evidence="16">
    <location>
        <begin position="132"/>
        <end position="555"/>
    </location>
</feature>
<dbReference type="SUPFAM" id="SSF57783">
    <property type="entry name" value="Zinc beta-ribbon"/>
    <property type="match status" value="1"/>
</dbReference>
<comment type="catalytic activity">
    <reaction evidence="1">
        <text>ATP-independent breakage of single-stranded DNA, followed by passage and rejoining.</text>
        <dbReference type="EC" id="5.6.2.1"/>
    </reaction>
</comment>
<dbReference type="Gene3D" id="1.10.290.10">
    <property type="entry name" value="Topoisomerase I, domain 4"/>
    <property type="match status" value="1"/>
</dbReference>
<dbReference type="Gene3D" id="3.30.65.10">
    <property type="entry name" value="Bacterial Topoisomerase I, domain 1"/>
    <property type="match status" value="2"/>
</dbReference>
<dbReference type="InterPro" id="IPR013826">
    <property type="entry name" value="Topo_IA_cen_sub3"/>
</dbReference>
<dbReference type="SMART" id="SM00436">
    <property type="entry name" value="TOP1Bc"/>
    <property type="match status" value="1"/>
</dbReference>
<dbReference type="GO" id="GO:0003917">
    <property type="term" value="F:DNA topoisomerase type I (single strand cut, ATP-independent) activity"/>
    <property type="evidence" value="ECO:0007669"/>
    <property type="project" value="UniProtKB-EC"/>
</dbReference>
<dbReference type="PROSITE" id="PS52039">
    <property type="entry name" value="TOPO_IA_2"/>
    <property type="match status" value="1"/>
</dbReference>
<dbReference type="Pfam" id="PF01396">
    <property type="entry name" value="Zn_ribbon_Top1"/>
    <property type="match status" value="3"/>
</dbReference>
<dbReference type="InterPro" id="IPR023406">
    <property type="entry name" value="Topo_IA_AS"/>
</dbReference>
<dbReference type="InterPro" id="IPR013825">
    <property type="entry name" value="Topo_IA_cen_sub2"/>
</dbReference>
<dbReference type="SUPFAM" id="SSF56712">
    <property type="entry name" value="Prokaryotic type I DNA topoisomerase"/>
    <property type="match status" value="1"/>
</dbReference>
<dbReference type="Gene3D" id="2.70.20.10">
    <property type="entry name" value="Topoisomerase I, domain 3"/>
    <property type="match status" value="1"/>
</dbReference>
<evidence type="ECO:0000259" key="16">
    <source>
        <dbReference type="PROSITE" id="PS52039"/>
    </source>
</evidence>
<dbReference type="SMART" id="SM00437">
    <property type="entry name" value="TOP1Ac"/>
    <property type="match status" value="1"/>
</dbReference>
<dbReference type="InterPro" id="IPR013498">
    <property type="entry name" value="Topo_IA_Znf"/>
</dbReference>
<evidence type="ECO:0000256" key="14">
    <source>
        <dbReference type="ARBA" id="ARBA00032877"/>
    </source>
</evidence>
<dbReference type="InterPro" id="IPR000380">
    <property type="entry name" value="Topo_IA"/>
</dbReference>
<dbReference type="Gene3D" id="3.40.50.140">
    <property type="match status" value="1"/>
</dbReference>
<comment type="similarity">
    <text evidence="2">Belongs to the type IA topoisomerase family.</text>
</comment>
<protein>
    <recommendedName>
        <fullName evidence="3">DNA topoisomerase</fullName>
        <ecNumber evidence="3">5.6.2.1</ecNumber>
    </recommendedName>
    <alternativeName>
        <fullName evidence="14">Omega-protein</fullName>
    </alternativeName>
    <alternativeName>
        <fullName evidence="13">Relaxing enzyme</fullName>
    </alternativeName>
    <alternativeName>
        <fullName evidence="11">Swivelase</fullName>
    </alternativeName>
    <alternativeName>
        <fullName evidence="12">Untwisting enzyme</fullName>
    </alternativeName>
</protein>
<evidence type="ECO:0000256" key="8">
    <source>
        <dbReference type="ARBA" id="ARBA00023029"/>
    </source>
</evidence>
<evidence type="ECO:0000256" key="3">
    <source>
        <dbReference type="ARBA" id="ARBA00012891"/>
    </source>
</evidence>
<dbReference type="SMART" id="SM00493">
    <property type="entry name" value="TOPRIM"/>
    <property type="match status" value="1"/>
</dbReference>
<dbReference type="HAMAP" id="MF_00952">
    <property type="entry name" value="Topoisom_1_prok"/>
    <property type="match status" value="1"/>
</dbReference>
<dbReference type="InterPro" id="IPR005733">
    <property type="entry name" value="TopoI_bac-type"/>
</dbReference>
<keyword evidence="4" id="KW-0479">Metal-binding</keyword>
<evidence type="ECO:0000256" key="12">
    <source>
        <dbReference type="ARBA" id="ARBA00031985"/>
    </source>
</evidence>
<dbReference type="PANTHER" id="PTHR42785">
    <property type="entry name" value="DNA TOPOISOMERASE, TYPE IA, CORE"/>
    <property type="match status" value="1"/>
</dbReference>
<keyword evidence="6" id="KW-0862">Zinc</keyword>
<proteinExistence type="inferred from homology"/>
<name>A0A2J0JIM3_9BACT</name>
<dbReference type="EC" id="5.6.2.1" evidence="3"/>
<dbReference type="GO" id="GO:0005694">
    <property type="term" value="C:chromosome"/>
    <property type="evidence" value="ECO:0007669"/>
    <property type="project" value="InterPro"/>
</dbReference>
<evidence type="ECO:0000256" key="7">
    <source>
        <dbReference type="ARBA" id="ARBA00022842"/>
    </source>
</evidence>
<evidence type="ECO:0000256" key="5">
    <source>
        <dbReference type="ARBA" id="ARBA00022771"/>
    </source>
</evidence>
<dbReference type="Gene3D" id="1.10.460.10">
    <property type="entry name" value="Topoisomerase I, domain 2"/>
    <property type="match status" value="1"/>
</dbReference>
<evidence type="ECO:0000259" key="15">
    <source>
        <dbReference type="PROSITE" id="PS50880"/>
    </source>
</evidence>
<evidence type="ECO:0000313" key="17">
    <source>
        <dbReference type="EMBL" id="PIR69160.1"/>
    </source>
</evidence>
<feature type="non-terminal residue" evidence="17">
    <location>
        <position position="1"/>
    </location>
</feature>
<evidence type="ECO:0000256" key="2">
    <source>
        <dbReference type="ARBA" id="ARBA00009446"/>
    </source>
</evidence>
<evidence type="ECO:0000256" key="11">
    <source>
        <dbReference type="ARBA" id="ARBA00030003"/>
    </source>
</evidence>
<dbReference type="EMBL" id="PFCP01000002">
    <property type="protein sequence ID" value="PIR69160.1"/>
    <property type="molecule type" value="Genomic_DNA"/>
</dbReference>
<dbReference type="GO" id="GO:0003677">
    <property type="term" value="F:DNA binding"/>
    <property type="evidence" value="ECO:0007669"/>
    <property type="project" value="UniProtKB-KW"/>
</dbReference>
<dbReference type="PANTHER" id="PTHR42785:SF1">
    <property type="entry name" value="DNA TOPOISOMERASE"/>
    <property type="match status" value="1"/>
</dbReference>
<organism evidence="17 18">
    <name type="scientific">Candidatus Nomurabacteria bacterium CG10_big_fil_rev_8_21_14_0_10_03_31_7</name>
    <dbReference type="NCBI Taxonomy" id="1974730"/>
    <lineage>
        <taxon>Bacteria</taxon>
        <taxon>Candidatus Nomuraibacteriota</taxon>
    </lineage>
</organism>
<keyword evidence="9" id="KW-0238">DNA-binding</keyword>
<accession>A0A2J0JIM3</accession>
<dbReference type="CDD" id="cd00186">
    <property type="entry name" value="TOP1Ac"/>
    <property type="match status" value="1"/>
</dbReference>